<gene>
    <name evidence="2" type="ORF">D4764_03G0001420</name>
</gene>
<keyword evidence="3" id="KW-1185">Reference proteome</keyword>
<dbReference type="Proteomes" id="UP000324091">
    <property type="component" value="Chromosome 3"/>
</dbReference>
<evidence type="ECO:0000313" key="2">
    <source>
        <dbReference type="EMBL" id="TWW63134.1"/>
    </source>
</evidence>
<feature type="region of interest" description="Disordered" evidence="1">
    <location>
        <begin position="106"/>
        <end position="151"/>
    </location>
</feature>
<protein>
    <submittedName>
        <fullName evidence="2">Uncharacterized protein</fullName>
    </submittedName>
</protein>
<evidence type="ECO:0000256" key="1">
    <source>
        <dbReference type="SAM" id="MobiDB-lite"/>
    </source>
</evidence>
<proteinExistence type="predicted"/>
<feature type="compositionally biased region" description="Gly residues" evidence="1">
    <location>
        <begin position="106"/>
        <end position="121"/>
    </location>
</feature>
<sequence>MPLKWVFNNRPVLICLKVTSPRLPLHIPNGHSGTSGFPAGAILDGRQSMTSCVSIISRNCSGKAGSCDNHLHAAPRTPEHQRLRQRVHGTTIDFWVPVLRSAGVGEGGTGMDRVDGGGGGADPDSLRRAHDTSAHGSLELLHDVESRDINN</sequence>
<feature type="compositionally biased region" description="Basic and acidic residues" evidence="1">
    <location>
        <begin position="140"/>
        <end position="151"/>
    </location>
</feature>
<dbReference type="EMBL" id="RHFK02000016">
    <property type="protein sequence ID" value="TWW63134.1"/>
    <property type="molecule type" value="Genomic_DNA"/>
</dbReference>
<evidence type="ECO:0000313" key="3">
    <source>
        <dbReference type="Proteomes" id="UP000324091"/>
    </source>
</evidence>
<comment type="caution">
    <text evidence="2">The sequence shown here is derived from an EMBL/GenBank/DDBJ whole genome shotgun (WGS) entry which is preliminary data.</text>
</comment>
<feature type="compositionally biased region" description="Basic and acidic residues" evidence="1">
    <location>
        <begin position="124"/>
        <end position="133"/>
    </location>
</feature>
<name>A0A5C6N6K3_9TELE</name>
<reference evidence="2 3" key="1">
    <citation type="submission" date="2019-04" db="EMBL/GenBank/DDBJ databases">
        <title>Chromosome genome assembly for Takifugu flavidus.</title>
        <authorList>
            <person name="Xiao S."/>
        </authorList>
    </citation>
    <scope>NUCLEOTIDE SEQUENCE [LARGE SCALE GENOMIC DNA]</scope>
    <source>
        <strain evidence="2">HTHZ2018</strain>
        <tissue evidence="2">Muscle</tissue>
    </source>
</reference>
<dbReference type="AlphaFoldDB" id="A0A5C6N6K3"/>
<organism evidence="2 3">
    <name type="scientific">Takifugu flavidus</name>
    <name type="common">sansaifugu</name>
    <dbReference type="NCBI Taxonomy" id="433684"/>
    <lineage>
        <taxon>Eukaryota</taxon>
        <taxon>Metazoa</taxon>
        <taxon>Chordata</taxon>
        <taxon>Craniata</taxon>
        <taxon>Vertebrata</taxon>
        <taxon>Euteleostomi</taxon>
        <taxon>Actinopterygii</taxon>
        <taxon>Neopterygii</taxon>
        <taxon>Teleostei</taxon>
        <taxon>Neoteleostei</taxon>
        <taxon>Acanthomorphata</taxon>
        <taxon>Eupercaria</taxon>
        <taxon>Tetraodontiformes</taxon>
        <taxon>Tetradontoidea</taxon>
        <taxon>Tetraodontidae</taxon>
        <taxon>Takifugu</taxon>
    </lineage>
</organism>
<accession>A0A5C6N6K3</accession>